<reference evidence="1 2" key="1">
    <citation type="journal article" date="2019" name="Sci. Rep.">
        <title>Orb-weaving spider Araneus ventricosus genome elucidates the spidroin gene catalogue.</title>
        <authorList>
            <person name="Kono N."/>
            <person name="Nakamura H."/>
            <person name="Ohtoshi R."/>
            <person name="Moran D.A.P."/>
            <person name="Shinohara A."/>
            <person name="Yoshida Y."/>
            <person name="Fujiwara M."/>
            <person name="Mori M."/>
            <person name="Tomita M."/>
            <person name="Arakawa K."/>
        </authorList>
    </citation>
    <scope>NUCLEOTIDE SEQUENCE [LARGE SCALE GENOMIC DNA]</scope>
</reference>
<evidence type="ECO:0000313" key="1">
    <source>
        <dbReference type="EMBL" id="GBM59272.1"/>
    </source>
</evidence>
<proteinExistence type="predicted"/>
<accession>A0A4Y2GYZ2</accession>
<name>A0A4Y2GYZ2_ARAVE</name>
<organism evidence="1 2">
    <name type="scientific">Araneus ventricosus</name>
    <name type="common">Orbweaver spider</name>
    <name type="synonym">Epeira ventricosa</name>
    <dbReference type="NCBI Taxonomy" id="182803"/>
    <lineage>
        <taxon>Eukaryota</taxon>
        <taxon>Metazoa</taxon>
        <taxon>Ecdysozoa</taxon>
        <taxon>Arthropoda</taxon>
        <taxon>Chelicerata</taxon>
        <taxon>Arachnida</taxon>
        <taxon>Araneae</taxon>
        <taxon>Araneomorphae</taxon>
        <taxon>Entelegynae</taxon>
        <taxon>Araneoidea</taxon>
        <taxon>Araneidae</taxon>
        <taxon>Araneus</taxon>
    </lineage>
</organism>
<dbReference type="AlphaFoldDB" id="A0A4Y2GYZ2"/>
<dbReference type="EMBL" id="BGPR01001674">
    <property type="protein sequence ID" value="GBM59272.1"/>
    <property type="molecule type" value="Genomic_DNA"/>
</dbReference>
<protein>
    <submittedName>
        <fullName evidence="1">Uncharacterized protein</fullName>
    </submittedName>
</protein>
<dbReference type="Proteomes" id="UP000499080">
    <property type="component" value="Unassembled WGS sequence"/>
</dbReference>
<sequence>MVCSLDKKISDRRNISSFELMYYPNCGRKHDAAVVTVDVSSLLNKNSLIQQDKIIMTRPFGEEGESLSNSSLPEEALEDKYLKLHEKLEKAIHSETKLLCRSTSKNSSLSKIVKQEFQLFD</sequence>
<keyword evidence="2" id="KW-1185">Reference proteome</keyword>
<gene>
    <name evidence="1" type="ORF">AVEN_66214_1</name>
</gene>
<evidence type="ECO:0000313" key="2">
    <source>
        <dbReference type="Proteomes" id="UP000499080"/>
    </source>
</evidence>
<comment type="caution">
    <text evidence="1">The sequence shown here is derived from an EMBL/GenBank/DDBJ whole genome shotgun (WGS) entry which is preliminary data.</text>
</comment>